<dbReference type="OrthoDB" id="3026096at2759"/>
<dbReference type="AlphaFoldDB" id="A0A2H3DQS9"/>
<proteinExistence type="predicted"/>
<dbReference type="Proteomes" id="UP000217790">
    <property type="component" value="Unassembled WGS sequence"/>
</dbReference>
<evidence type="ECO:0000313" key="2">
    <source>
        <dbReference type="EMBL" id="PBK93832.1"/>
    </source>
</evidence>
<gene>
    <name evidence="2" type="ORF">ARMGADRAFT_1029709</name>
</gene>
<reference evidence="3" key="1">
    <citation type="journal article" date="2017" name="Nat. Ecol. Evol.">
        <title>Genome expansion and lineage-specific genetic innovations in the forest pathogenic fungi Armillaria.</title>
        <authorList>
            <person name="Sipos G."/>
            <person name="Prasanna A.N."/>
            <person name="Walter M.C."/>
            <person name="O'Connor E."/>
            <person name="Balint B."/>
            <person name="Krizsan K."/>
            <person name="Kiss B."/>
            <person name="Hess J."/>
            <person name="Varga T."/>
            <person name="Slot J."/>
            <person name="Riley R."/>
            <person name="Boka B."/>
            <person name="Rigling D."/>
            <person name="Barry K."/>
            <person name="Lee J."/>
            <person name="Mihaltcheva S."/>
            <person name="LaButti K."/>
            <person name="Lipzen A."/>
            <person name="Waldron R."/>
            <person name="Moloney N.M."/>
            <person name="Sperisen C."/>
            <person name="Kredics L."/>
            <person name="Vagvoelgyi C."/>
            <person name="Patrignani A."/>
            <person name="Fitzpatrick D."/>
            <person name="Nagy I."/>
            <person name="Doyle S."/>
            <person name="Anderson J.B."/>
            <person name="Grigoriev I.V."/>
            <person name="Gueldener U."/>
            <person name="Muensterkoetter M."/>
            <person name="Nagy L.G."/>
        </authorList>
    </citation>
    <scope>NUCLEOTIDE SEQUENCE [LARGE SCALE GENOMIC DNA]</scope>
    <source>
        <strain evidence="3">Ar21-2</strain>
    </source>
</reference>
<protein>
    <submittedName>
        <fullName evidence="2">Uncharacterized protein</fullName>
    </submittedName>
</protein>
<feature type="signal peptide" evidence="1">
    <location>
        <begin position="1"/>
        <end position="23"/>
    </location>
</feature>
<feature type="chain" id="PRO_5013830270" evidence="1">
    <location>
        <begin position="24"/>
        <end position="272"/>
    </location>
</feature>
<dbReference type="InParanoid" id="A0A2H3DQS9"/>
<sequence>MSVFAISFSMAVVVGFYRRACLSQQPFAYSGSHPYFKYQASVLALSTKDGGERFYAAMLNNIPRFEWMYPHAVLSKTSFPRHGSLMVRGTRRYEPSKLLPELLECVFLVYELKERIVYRFVFRAWCFAARRDGRIPGGVAQQNSVPSVSSLEFKHSEALARWGLDIQQRRTWTTQTMERDRYLFPDVGNLAWTRNTADAVNVSASTYDDKDDSPVKENIRTAGFSRKVYGGANLECGRGLYTIWKDNDREKSSRRSERVIHYRGIAIGAFCL</sequence>
<keyword evidence="3" id="KW-1185">Reference proteome</keyword>
<keyword evidence="1" id="KW-0732">Signal</keyword>
<evidence type="ECO:0000256" key="1">
    <source>
        <dbReference type="SAM" id="SignalP"/>
    </source>
</evidence>
<organism evidence="2 3">
    <name type="scientific">Armillaria gallica</name>
    <name type="common">Bulbous honey fungus</name>
    <name type="synonym">Armillaria bulbosa</name>
    <dbReference type="NCBI Taxonomy" id="47427"/>
    <lineage>
        <taxon>Eukaryota</taxon>
        <taxon>Fungi</taxon>
        <taxon>Dikarya</taxon>
        <taxon>Basidiomycota</taxon>
        <taxon>Agaricomycotina</taxon>
        <taxon>Agaricomycetes</taxon>
        <taxon>Agaricomycetidae</taxon>
        <taxon>Agaricales</taxon>
        <taxon>Marasmiineae</taxon>
        <taxon>Physalacriaceae</taxon>
        <taxon>Armillaria</taxon>
    </lineage>
</organism>
<name>A0A2H3DQS9_ARMGA</name>
<evidence type="ECO:0000313" key="3">
    <source>
        <dbReference type="Proteomes" id="UP000217790"/>
    </source>
</evidence>
<accession>A0A2H3DQS9</accession>
<dbReference type="EMBL" id="KZ293655">
    <property type="protein sequence ID" value="PBK93832.1"/>
    <property type="molecule type" value="Genomic_DNA"/>
</dbReference>